<reference evidence="1 2" key="1">
    <citation type="submission" date="2016-09" db="EMBL/GenBank/DDBJ databases">
        <title>Rhizobium sp. nov., a novel species isolated from the rice rhizosphere.</title>
        <authorList>
            <person name="Zhao J."/>
            <person name="Zhang X."/>
        </authorList>
    </citation>
    <scope>NUCLEOTIDE SEQUENCE [LARGE SCALE GENOMIC DNA]</scope>
    <source>
        <strain evidence="1 2">1.7048</strain>
    </source>
</reference>
<dbReference type="EMBL" id="MKIP01000034">
    <property type="protein sequence ID" value="OLP60906.1"/>
    <property type="molecule type" value="Genomic_DNA"/>
</dbReference>
<dbReference type="OrthoDB" id="5420070at2"/>
<organism evidence="1 2">
    <name type="scientific">Xaviernesmea oryzae</name>
    <dbReference type="NCBI Taxonomy" id="464029"/>
    <lineage>
        <taxon>Bacteria</taxon>
        <taxon>Pseudomonadati</taxon>
        <taxon>Pseudomonadota</taxon>
        <taxon>Alphaproteobacteria</taxon>
        <taxon>Hyphomicrobiales</taxon>
        <taxon>Rhizobiaceae</taxon>
        <taxon>Rhizobium/Agrobacterium group</taxon>
        <taxon>Xaviernesmea</taxon>
    </lineage>
</organism>
<name>A0A1Q9AYX9_9HYPH</name>
<dbReference type="GO" id="GO:0008115">
    <property type="term" value="F:sarcosine oxidase activity"/>
    <property type="evidence" value="ECO:0007669"/>
    <property type="project" value="InterPro"/>
</dbReference>
<evidence type="ECO:0000313" key="2">
    <source>
        <dbReference type="Proteomes" id="UP000186364"/>
    </source>
</evidence>
<dbReference type="InterPro" id="IPR006279">
    <property type="entry name" value="SoxD"/>
</dbReference>
<dbReference type="Proteomes" id="UP000186364">
    <property type="component" value="Unassembled WGS sequence"/>
</dbReference>
<keyword evidence="2" id="KW-1185">Reference proteome</keyword>
<dbReference type="Pfam" id="PF04267">
    <property type="entry name" value="SoxD"/>
    <property type="match status" value="1"/>
</dbReference>
<dbReference type="Gene3D" id="3.30.2270.10">
    <property type="entry name" value="Folate-binding superfamily"/>
    <property type="match status" value="1"/>
</dbReference>
<sequence length="91" mass="10691">MASLIACPHCGRRPKEEFTIKGAALVRPEPEADADTWFDHVYLRDNPRGRYAEFWHHTSGCRRWLVVTRDTATHELEETRDAALWRRETAR</sequence>
<accession>A0A1Q9AYX9</accession>
<proteinExistence type="predicted"/>
<comment type="caution">
    <text evidence="1">The sequence shown here is derived from an EMBL/GenBank/DDBJ whole genome shotgun (WGS) entry which is preliminary data.</text>
</comment>
<protein>
    <submittedName>
        <fullName evidence="1">Sarcosine oxidase subunit delta</fullName>
    </submittedName>
</protein>
<evidence type="ECO:0000313" key="1">
    <source>
        <dbReference type="EMBL" id="OLP60906.1"/>
    </source>
</evidence>
<dbReference type="InterPro" id="IPR038561">
    <property type="entry name" value="SoxD_sf"/>
</dbReference>
<gene>
    <name evidence="1" type="ORF">BJF93_02195</name>
</gene>
<dbReference type="AlphaFoldDB" id="A0A1Q9AYX9"/>
<dbReference type="GO" id="GO:0046653">
    <property type="term" value="P:tetrahydrofolate metabolic process"/>
    <property type="evidence" value="ECO:0007669"/>
    <property type="project" value="InterPro"/>
</dbReference>
<dbReference type="RefSeq" id="WP_075626799.1">
    <property type="nucleotide sequence ID" value="NZ_FOAM01000006.1"/>
</dbReference>